<accession>A0A0G1WFE5</accession>
<protein>
    <recommendedName>
        <fullName evidence="3">Peptidase S74 domain-containing protein</fullName>
    </recommendedName>
</protein>
<organism evidence="4 5">
    <name type="scientific">Candidatus Wolfebacteria bacterium GW2011_GWA2_47_9b</name>
    <dbReference type="NCBI Taxonomy" id="1619005"/>
    <lineage>
        <taxon>Bacteria</taxon>
        <taxon>Candidatus Wolfeibacteriota</taxon>
    </lineage>
</organism>
<sequence length="421" mass="44906">MKSNRGFSLLETLLYLGIFAIVGGSLFGILTNVVRMTTREISGDEIAGQLQFTIGTITRLVRESSAIEMATSTATTTIKLRMTNSMQDPTCISLVGGVLKLAQGPDPFQPQNCTATTTDITTSKVVVDSALFKRLEFPGGHDQIAIDLQISNTGIGTNKISRALRSGVSRASAATFDADLLPNADAVYEVGSSIPGGKRWKNAAFSGNLTVAGNMGVGVTNPGTKLTLSGGDDAASTGILQLITAGGTNLKLGGNTTYSWIQSHATKPLYINQLGNNVVLNLGAGNVGIGTAGPTYKLQVNGNAANTTGVWAVASDERLKRDILPIEGALQMVTALQGVGFNWRDDIKNEQFGQVMGFIAQDVERVLPQWVKTDADGYKRIEAIGIDALLVEAIKEQQQQILNQKKEIEVLKEMMMQIQNR</sequence>
<dbReference type="Pfam" id="PF13884">
    <property type="entry name" value="Peptidase_S74"/>
    <property type="match status" value="1"/>
</dbReference>
<dbReference type="AlphaFoldDB" id="A0A0G1WFE5"/>
<evidence type="ECO:0000256" key="2">
    <source>
        <dbReference type="SAM" id="Phobius"/>
    </source>
</evidence>
<keyword evidence="2" id="KW-0472">Membrane</keyword>
<keyword evidence="1" id="KW-0175">Coiled coil</keyword>
<dbReference type="EMBL" id="LCPB01000020">
    <property type="protein sequence ID" value="KKU89033.1"/>
    <property type="molecule type" value="Genomic_DNA"/>
</dbReference>
<keyword evidence="2" id="KW-1133">Transmembrane helix</keyword>
<keyword evidence="2" id="KW-0812">Transmembrane</keyword>
<dbReference type="InterPro" id="IPR030392">
    <property type="entry name" value="S74_ICA"/>
</dbReference>
<reference evidence="4 5" key="1">
    <citation type="journal article" date="2015" name="Nature">
        <title>rRNA introns, odd ribosomes, and small enigmatic genomes across a large radiation of phyla.</title>
        <authorList>
            <person name="Brown C.T."/>
            <person name="Hug L.A."/>
            <person name="Thomas B.C."/>
            <person name="Sharon I."/>
            <person name="Castelle C.J."/>
            <person name="Singh A."/>
            <person name="Wilkins M.J."/>
            <person name="Williams K.H."/>
            <person name="Banfield J.F."/>
        </authorList>
    </citation>
    <scope>NUCLEOTIDE SEQUENCE [LARGE SCALE GENOMIC DNA]</scope>
</reference>
<evidence type="ECO:0000313" key="5">
    <source>
        <dbReference type="Proteomes" id="UP000033882"/>
    </source>
</evidence>
<evidence type="ECO:0000313" key="4">
    <source>
        <dbReference type="EMBL" id="KKU89033.1"/>
    </source>
</evidence>
<evidence type="ECO:0000259" key="3">
    <source>
        <dbReference type="PROSITE" id="PS51688"/>
    </source>
</evidence>
<dbReference type="PROSITE" id="PS51688">
    <property type="entry name" value="ICA"/>
    <property type="match status" value="1"/>
</dbReference>
<feature type="coiled-coil region" evidence="1">
    <location>
        <begin position="394"/>
        <end position="421"/>
    </location>
</feature>
<name>A0A0G1WFE5_9BACT</name>
<feature type="domain" description="Peptidase S74" evidence="3">
    <location>
        <begin position="315"/>
        <end position="408"/>
    </location>
</feature>
<gene>
    <name evidence="4" type="ORF">UY19_C0020G0013</name>
</gene>
<feature type="transmembrane region" description="Helical" evidence="2">
    <location>
        <begin position="12"/>
        <end position="30"/>
    </location>
</feature>
<evidence type="ECO:0000256" key="1">
    <source>
        <dbReference type="SAM" id="Coils"/>
    </source>
</evidence>
<dbReference type="Proteomes" id="UP000033882">
    <property type="component" value="Unassembled WGS sequence"/>
</dbReference>
<comment type="caution">
    <text evidence="4">The sequence shown here is derived from an EMBL/GenBank/DDBJ whole genome shotgun (WGS) entry which is preliminary data.</text>
</comment>
<proteinExistence type="predicted"/>